<sequence>MLRFSRSIKTLHTPTHFGDVSTRSNLMSKVKLLDEILSRVSYDRSVLYTPKYKRIPQLITSRDTVRMGTLIRNFTDNLTMDQAYNNAKQLDPQEKLGKVGLELFIDCNKNHITPLSAHLSVMLMEIYNRYDSNSGFLERMLDELAEVRSFLAANKFQLKDRADIDMLVDKLSFTQQDAATIKDVLYQLDYNLFSDDIVRVVKGNTMHDSIDLSKGWKYQAGILDSNDAYLRSLEIDKKKLVSISEPSLVLLFDGTLRDADKIQPSLHYAAKKRQSLLLIVNGDVKGDALTAITINNNKNRRDGNPSKVVILRYFDKDHNNIALQENYDLMKFCQLPEGLGSIYSPKFSDYVPSSASAKLYYGSIESIKATTGECFLYNPTVDMGDETKVNSLQTSVTVKIGGQSEFEIDQRRASIDNILNEILCHGLRDGFVPGHGIALAKAAHHISQLPLKEESLLARSVRNELLEALTQPMDKAIENKYACSRFARAKAISGTMEVVSFQHAVLPDSDTPTDTLTGGDVEPWTKLDQTLDNVSNFVKLITSCNAYITRIFEKPKRRD</sequence>
<proteinExistence type="inferred from homology"/>
<evidence type="ECO:0000313" key="3">
    <source>
        <dbReference type="EMBL" id="QGN16603.1"/>
    </source>
</evidence>
<accession>A0ABX6EZS1</accession>
<keyword evidence="4" id="KW-1185">Reference proteome</keyword>
<dbReference type="InterPro" id="IPR027410">
    <property type="entry name" value="TCP-1-like_intermed_sf"/>
</dbReference>
<protein>
    <submittedName>
        <fullName evidence="3">Mitochondrial chaperone TCM62</fullName>
    </submittedName>
</protein>
<dbReference type="Gene3D" id="1.10.560.10">
    <property type="entry name" value="GroEL-like equatorial domain"/>
    <property type="match status" value="1"/>
</dbReference>
<dbReference type="SUPFAM" id="SSF52029">
    <property type="entry name" value="GroEL apical domain-like"/>
    <property type="match status" value="1"/>
</dbReference>
<dbReference type="InterPro" id="IPR001844">
    <property type="entry name" value="Cpn60/GroEL"/>
</dbReference>
<dbReference type="EMBL" id="CP015058">
    <property type="protein sequence ID" value="QGN16603.1"/>
    <property type="molecule type" value="Genomic_DNA"/>
</dbReference>
<keyword evidence="2" id="KW-0143">Chaperone</keyword>
<evidence type="ECO:0000256" key="1">
    <source>
        <dbReference type="ARBA" id="ARBA00006607"/>
    </source>
</evidence>
<dbReference type="InterPro" id="IPR027413">
    <property type="entry name" value="GROEL-like_equatorial_sf"/>
</dbReference>
<name>A0ABX6EZS1_KLUMA</name>
<gene>
    <name evidence="3" type="primary">TCM62</name>
    <name evidence="3" type="ORF">FIM1_3319</name>
</gene>
<dbReference type="Gene3D" id="3.50.7.10">
    <property type="entry name" value="GroEL"/>
    <property type="match status" value="1"/>
</dbReference>
<dbReference type="PANTHER" id="PTHR45633">
    <property type="entry name" value="60 KDA HEAT SHOCK PROTEIN, MITOCHONDRIAL"/>
    <property type="match status" value="1"/>
</dbReference>
<evidence type="ECO:0000256" key="2">
    <source>
        <dbReference type="ARBA" id="ARBA00023186"/>
    </source>
</evidence>
<comment type="similarity">
    <text evidence="1">Belongs to the chaperonin (HSP60) family.</text>
</comment>
<dbReference type="Proteomes" id="UP000422736">
    <property type="component" value="Chromosome 5"/>
</dbReference>
<organism evidence="3 4">
    <name type="scientific">Kluyveromyces marxianus</name>
    <name type="common">Yeast</name>
    <name type="synonym">Candida kefyr</name>
    <dbReference type="NCBI Taxonomy" id="4911"/>
    <lineage>
        <taxon>Eukaryota</taxon>
        <taxon>Fungi</taxon>
        <taxon>Dikarya</taxon>
        <taxon>Ascomycota</taxon>
        <taxon>Saccharomycotina</taxon>
        <taxon>Saccharomycetes</taxon>
        <taxon>Saccharomycetales</taxon>
        <taxon>Saccharomycetaceae</taxon>
        <taxon>Kluyveromyces</taxon>
    </lineage>
</organism>
<reference evidence="3 4" key="1">
    <citation type="submission" date="2016-03" db="EMBL/GenBank/DDBJ databases">
        <title>How can Kluyveromyces marxianus grow so fast - potential evolutionary course in Saccharomyces Complex revealed by comparative genomics.</title>
        <authorList>
            <person name="Mo W."/>
            <person name="Lu W."/>
            <person name="Yang X."/>
            <person name="Qi J."/>
            <person name="Lv H."/>
        </authorList>
    </citation>
    <scope>NUCLEOTIDE SEQUENCE [LARGE SCALE GENOMIC DNA]</scope>
    <source>
        <strain evidence="3 4">FIM1</strain>
    </source>
</reference>
<dbReference type="InterPro" id="IPR027409">
    <property type="entry name" value="GroEL-like_apical_dom_sf"/>
</dbReference>
<evidence type="ECO:0000313" key="4">
    <source>
        <dbReference type="Proteomes" id="UP000422736"/>
    </source>
</evidence>
<dbReference type="Gene3D" id="3.30.260.10">
    <property type="entry name" value="TCP-1-like chaperonin intermediate domain"/>
    <property type="match status" value="1"/>
</dbReference>